<proteinExistence type="predicted"/>
<accession>A0AAV5PEJ7</accession>
<evidence type="ECO:0000313" key="1">
    <source>
        <dbReference type="EMBL" id="GMB86976.1"/>
    </source>
</evidence>
<evidence type="ECO:0000313" key="2">
    <source>
        <dbReference type="Proteomes" id="UP001165243"/>
    </source>
</evidence>
<gene>
    <name evidence="1" type="ORF">ME0900_13490</name>
</gene>
<dbReference type="EMBL" id="BSWK01000017">
    <property type="protein sequence ID" value="GMB86976.1"/>
    <property type="molecule type" value="Genomic_DNA"/>
</dbReference>
<dbReference type="AlphaFoldDB" id="A0AAV5PEJ7"/>
<name>A0AAV5PEJ7_LACDE</name>
<organism evidence="1 2">
    <name type="scientific">Lactobacillus delbrueckii subsp. bulgaricus</name>
    <dbReference type="NCBI Taxonomy" id="1585"/>
    <lineage>
        <taxon>Bacteria</taxon>
        <taxon>Bacillati</taxon>
        <taxon>Bacillota</taxon>
        <taxon>Bacilli</taxon>
        <taxon>Lactobacillales</taxon>
        <taxon>Lactobacillaceae</taxon>
        <taxon>Lactobacillus</taxon>
    </lineage>
</organism>
<sequence length="75" mass="8622">MVDVKKTQTTVTAAKELSADEKVEEAKRYTDELVNKALVAEEAYATYSQEQVDKRLSLPWLWPAVRPPSRLLMRQ</sequence>
<comment type="caution">
    <text evidence="1">The sequence shown here is derived from an EMBL/GenBank/DDBJ whole genome shotgun (WGS) entry which is preliminary data.</text>
</comment>
<protein>
    <submittedName>
        <fullName evidence="1">Uncharacterized protein</fullName>
    </submittedName>
</protein>
<dbReference type="Proteomes" id="UP001165243">
    <property type="component" value="Unassembled WGS sequence"/>
</dbReference>
<reference evidence="1" key="1">
    <citation type="submission" date="2023-04" db="EMBL/GenBank/DDBJ databases">
        <title>Draft genome sequences of Lactobacillus delbrueckii subsp. bulgaricus ME-900 and ME-901 with improved acid tolerance.</title>
        <authorList>
            <person name="Ishida T."/>
            <person name="Yamamoto E."/>
            <person name="Koizumi A."/>
            <person name="Fujiwara S."/>
            <person name="Makino S."/>
            <person name="Kano H."/>
            <person name="Kimura K."/>
        </authorList>
    </citation>
    <scope>NUCLEOTIDE SEQUENCE</scope>
    <source>
        <strain evidence="1">ME-900</strain>
    </source>
</reference>